<keyword evidence="3" id="KW-0812">Transmembrane</keyword>
<dbReference type="Gene3D" id="2.60.120.200">
    <property type="match status" value="1"/>
</dbReference>
<reference evidence="5" key="1">
    <citation type="submission" date="2023-10" db="EMBL/GenBank/DDBJ databases">
        <title>Chromosome-level genome of the transformable northern wattle, Acacia crassicarpa.</title>
        <authorList>
            <person name="Massaro I."/>
            <person name="Sinha N.R."/>
            <person name="Poethig S."/>
            <person name="Leichty A.R."/>
        </authorList>
    </citation>
    <scope>NUCLEOTIDE SEQUENCE</scope>
    <source>
        <strain evidence="5">Acra3RX</strain>
        <tissue evidence="5">Leaf</tissue>
    </source>
</reference>
<dbReference type="GO" id="GO:0030246">
    <property type="term" value="F:carbohydrate binding"/>
    <property type="evidence" value="ECO:0007669"/>
    <property type="project" value="UniProtKB-KW"/>
</dbReference>
<keyword evidence="2" id="KW-0430">Lectin</keyword>
<evidence type="ECO:0000256" key="1">
    <source>
        <dbReference type="ARBA" id="ARBA00007606"/>
    </source>
</evidence>
<feature type="transmembrane region" description="Helical" evidence="3">
    <location>
        <begin position="305"/>
        <end position="327"/>
    </location>
</feature>
<keyword evidence="3" id="KW-1133">Transmembrane helix</keyword>
<dbReference type="Pfam" id="PF00139">
    <property type="entry name" value="Lectin_legB"/>
    <property type="match status" value="1"/>
</dbReference>
<evidence type="ECO:0000313" key="6">
    <source>
        <dbReference type="Proteomes" id="UP001293593"/>
    </source>
</evidence>
<feature type="transmembrane region" description="Helical" evidence="3">
    <location>
        <begin position="6"/>
        <end position="24"/>
    </location>
</feature>
<dbReference type="Proteomes" id="UP001293593">
    <property type="component" value="Unassembled WGS sequence"/>
</dbReference>
<feature type="domain" description="Legume lectin" evidence="4">
    <location>
        <begin position="30"/>
        <end position="278"/>
    </location>
</feature>
<gene>
    <name evidence="5" type="ORF">QN277_025293</name>
</gene>
<comment type="similarity">
    <text evidence="1">Belongs to the leguminous lectin family.</text>
</comment>
<evidence type="ECO:0000256" key="2">
    <source>
        <dbReference type="ARBA" id="ARBA00022734"/>
    </source>
</evidence>
<evidence type="ECO:0000256" key="3">
    <source>
        <dbReference type="SAM" id="Phobius"/>
    </source>
</evidence>
<sequence>MADFSAPHYFTAFTFLVLFFKIVASNPISSFSFTDFDKDLKVESNVALFGGSKVVNNGGSAVQLSGSESHGGVMYKKPIKIIGGKPRRLISFSTYFAFSILSVDGYGLAFVMVPNGFQDSVFEKSSSGVSSSGLNRRKSMLVDVKFSANSDNRINGDSGSAYCNVAIDVGDLAPAKTRNTSSLKMALRNGEKLHTWIDYEASSQRLEVRLSQYGHSKPVDPLIWYSLDFSKIWKKSEMFVGLNSVKGNSSTGTSFKSQPCFLHSWSFNQRPFPNWMHSEPVDLKALSKNSETVTVKPRSDCVLRVLAAMIFGGGCGALTAFVVLYLWTIFGNRRPVAPEECVVGEQPVDFEYKKVSVVVVDKAIKDGKE</sequence>
<dbReference type="SUPFAM" id="SSF49899">
    <property type="entry name" value="Concanavalin A-like lectins/glucanases"/>
    <property type="match status" value="1"/>
</dbReference>
<dbReference type="AlphaFoldDB" id="A0AAE1MPZ7"/>
<feature type="transmembrane region" description="Helical" evidence="3">
    <location>
        <begin position="95"/>
        <end position="117"/>
    </location>
</feature>
<name>A0AAE1MPZ7_9FABA</name>
<dbReference type="PANTHER" id="PTHR32401">
    <property type="entry name" value="CONCANAVALIN A-LIKE LECTIN FAMILY PROTEIN"/>
    <property type="match status" value="1"/>
</dbReference>
<dbReference type="EMBL" id="JAWXYG010000007">
    <property type="protein sequence ID" value="KAK4268676.1"/>
    <property type="molecule type" value="Genomic_DNA"/>
</dbReference>
<dbReference type="InterPro" id="IPR013320">
    <property type="entry name" value="ConA-like_dom_sf"/>
</dbReference>
<dbReference type="InterPro" id="IPR001220">
    <property type="entry name" value="Legume_lectin_dom"/>
</dbReference>
<keyword evidence="6" id="KW-1185">Reference proteome</keyword>
<keyword evidence="3" id="KW-0472">Membrane</keyword>
<dbReference type="InterPro" id="IPR050258">
    <property type="entry name" value="Leguminous_Lectin"/>
</dbReference>
<comment type="caution">
    <text evidence="5">The sequence shown here is derived from an EMBL/GenBank/DDBJ whole genome shotgun (WGS) entry which is preliminary data.</text>
</comment>
<accession>A0AAE1MPZ7</accession>
<organism evidence="5 6">
    <name type="scientific">Acacia crassicarpa</name>
    <name type="common">northern wattle</name>
    <dbReference type="NCBI Taxonomy" id="499986"/>
    <lineage>
        <taxon>Eukaryota</taxon>
        <taxon>Viridiplantae</taxon>
        <taxon>Streptophyta</taxon>
        <taxon>Embryophyta</taxon>
        <taxon>Tracheophyta</taxon>
        <taxon>Spermatophyta</taxon>
        <taxon>Magnoliopsida</taxon>
        <taxon>eudicotyledons</taxon>
        <taxon>Gunneridae</taxon>
        <taxon>Pentapetalae</taxon>
        <taxon>rosids</taxon>
        <taxon>fabids</taxon>
        <taxon>Fabales</taxon>
        <taxon>Fabaceae</taxon>
        <taxon>Caesalpinioideae</taxon>
        <taxon>mimosoid clade</taxon>
        <taxon>Acacieae</taxon>
        <taxon>Acacia</taxon>
    </lineage>
</organism>
<proteinExistence type="inferred from homology"/>
<dbReference type="PANTHER" id="PTHR32401:SF16">
    <property type="entry name" value="CONCANAVALIN A-LIKE LECTIN FAMILY PROTEIN"/>
    <property type="match status" value="1"/>
</dbReference>
<evidence type="ECO:0000259" key="4">
    <source>
        <dbReference type="Pfam" id="PF00139"/>
    </source>
</evidence>
<protein>
    <recommendedName>
        <fullName evidence="4">Legume lectin domain-containing protein</fullName>
    </recommendedName>
</protein>
<evidence type="ECO:0000313" key="5">
    <source>
        <dbReference type="EMBL" id="KAK4268676.1"/>
    </source>
</evidence>